<reference evidence="11" key="1">
    <citation type="journal article" date="2020" name="Stud. Mycol.">
        <title>101 Dothideomycetes genomes: a test case for predicting lifestyles and emergence of pathogens.</title>
        <authorList>
            <person name="Haridas S."/>
            <person name="Albert R."/>
            <person name="Binder M."/>
            <person name="Bloem J."/>
            <person name="Labutti K."/>
            <person name="Salamov A."/>
            <person name="Andreopoulos B."/>
            <person name="Baker S."/>
            <person name="Barry K."/>
            <person name="Bills G."/>
            <person name="Bluhm B."/>
            <person name="Cannon C."/>
            <person name="Castanera R."/>
            <person name="Culley D."/>
            <person name="Daum C."/>
            <person name="Ezra D."/>
            <person name="Gonzalez J."/>
            <person name="Henrissat B."/>
            <person name="Kuo A."/>
            <person name="Liang C."/>
            <person name="Lipzen A."/>
            <person name="Lutzoni F."/>
            <person name="Magnuson J."/>
            <person name="Mondo S."/>
            <person name="Nolan M."/>
            <person name="Ohm R."/>
            <person name="Pangilinan J."/>
            <person name="Park H.-J."/>
            <person name="Ramirez L."/>
            <person name="Alfaro M."/>
            <person name="Sun H."/>
            <person name="Tritt A."/>
            <person name="Yoshinaga Y."/>
            <person name="Zwiers L.-H."/>
            <person name="Turgeon B."/>
            <person name="Goodwin S."/>
            <person name="Spatafora J."/>
            <person name="Crous P."/>
            <person name="Grigoriev I."/>
        </authorList>
    </citation>
    <scope>NUCLEOTIDE SEQUENCE</scope>
    <source>
        <strain evidence="11">Tuck. ex Michener</strain>
    </source>
</reference>
<evidence type="ECO:0000256" key="7">
    <source>
        <dbReference type="RuleBase" id="RU369099"/>
    </source>
</evidence>
<evidence type="ECO:0000256" key="3">
    <source>
        <dbReference type="ARBA" id="ARBA00022729"/>
    </source>
</evidence>
<dbReference type="SUPFAM" id="SSF50911">
    <property type="entry name" value="Mannose 6-phosphate receptor domain"/>
    <property type="match status" value="1"/>
</dbReference>
<evidence type="ECO:0000256" key="6">
    <source>
        <dbReference type="ARBA" id="ARBA00023157"/>
    </source>
</evidence>
<dbReference type="InterPro" id="IPR012913">
    <property type="entry name" value="OS9-like_dom"/>
</dbReference>
<feature type="region of interest" description="Disordered" evidence="8">
    <location>
        <begin position="64"/>
        <end position="85"/>
    </location>
</feature>
<gene>
    <name evidence="11" type="ORF">EV356DRAFT_535386</name>
</gene>
<keyword evidence="3 9" id="KW-0732">Signal</keyword>
<keyword evidence="4 7" id="KW-0430">Lectin</keyword>
<evidence type="ECO:0000256" key="1">
    <source>
        <dbReference type="ARBA" id="ARBA00004367"/>
    </source>
</evidence>
<dbReference type="AlphaFoldDB" id="A0A6A6H0P7"/>
<feature type="region of interest" description="Disordered" evidence="8">
    <location>
        <begin position="455"/>
        <end position="494"/>
    </location>
</feature>
<evidence type="ECO:0000259" key="10">
    <source>
        <dbReference type="PROSITE" id="PS51914"/>
    </source>
</evidence>
<dbReference type="Pfam" id="PF07915">
    <property type="entry name" value="PRKCSH"/>
    <property type="match status" value="1"/>
</dbReference>
<name>A0A6A6H0P7_VIRVR</name>
<sequence>MKSFWALPAVLRVAVASPHSFSVHDDLLAHPQYDVVFSDTFILDSLASSRLAWASSVSSRKAASAATDTASSTTDPVPTDEISQLPILNHEDHADSAFDDNVLTYELMVLDSRRYLCSIPSVADFDASSNNSTASADELEKELARASDRGWELLNGMKDNCLYFMSGWWSYSFCYNVGVRQFHPLPPARGVPLFPPVEDPTVPGFELGMYAGSGNKAGGKRERLTVDEGEEKGEVKDEGKTDTETGLARLETKGEVKYLVQKLSGGSTCDLTGKDRKIEVQFHCNPNSADKIGLIKEIAICSYLMVVHTPRLCNDVAFLPPQDTKANTIACKEILRHDEVDAWKERKTREAEGLLTVGEQKDDPVRPIIGGVEVGAKKDVGTEDKVIEKSVLVGGGKETYLDTLASSDGKTIDEKALRKLNMMSSNELEGLKKQLQKLAKGKGWKLDLVDTPRGRELRGVIDNEDDDIVDGKRDEDNDDDEADEGTEETYAEEL</sequence>
<proteinExistence type="inferred from homology"/>
<feature type="domain" description="MRH" evidence="10">
    <location>
        <begin position="159"/>
        <end position="315"/>
    </location>
</feature>
<keyword evidence="6" id="KW-1015">Disulfide bond</keyword>
<dbReference type="OrthoDB" id="448954at2759"/>
<comment type="function">
    <text evidence="7">Lectin involved in the quality control of the secretory pathway. As a member of the endoplasmic reticulum-associated degradation lumenal (ERAD-L) surveillance system, targets misfolded endoplasmic reticulum lumenal glycoproteins for degradation.</text>
</comment>
<evidence type="ECO:0000313" key="11">
    <source>
        <dbReference type="EMBL" id="KAF2231552.1"/>
    </source>
</evidence>
<accession>A0A6A6H0P7</accession>
<evidence type="ECO:0000256" key="5">
    <source>
        <dbReference type="ARBA" id="ARBA00022824"/>
    </source>
</evidence>
<evidence type="ECO:0000313" key="12">
    <source>
        <dbReference type="Proteomes" id="UP000800092"/>
    </source>
</evidence>
<evidence type="ECO:0000256" key="9">
    <source>
        <dbReference type="SAM" id="SignalP"/>
    </source>
</evidence>
<dbReference type="GO" id="GO:0030246">
    <property type="term" value="F:carbohydrate binding"/>
    <property type="evidence" value="ECO:0007669"/>
    <property type="project" value="UniProtKB-UniRule"/>
</dbReference>
<keyword evidence="5 7" id="KW-0256">Endoplasmic reticulum</keyword>
<evidence type="ECO:0000256" key="2">
    <source>
        <dbReference type="ARBA" id="ARBA00009918"/>
    </source>
</evidence>
<dbReference type="GO" id="GO:0030968">
    <property type="term" value="P:endoplasmic reticulum unfolded protein response"/>
    <property type="evidence" value="ECO:0007669"/>
    <property type="project" value="UniProtKB-UniRule"/>
</dbReference>
<evidence type="ECO:0000256" key="4">
    <source>
        <dbReference type="ARBA" id="ARBA00022734"/>
    </source>
</evidence>
<dbReference type="InterPro" id="IPR044865">
    <property type="entry name" value="MRH_dom"/>
</dbReference>
<feature type="compositionally biased region" description="Acidic residues" evidence="8">
    <location>
        <begin position="476"/>
        <end position="494"/>
    </location>
</feature>
<dbReference type="GO" id="GO:0030970">
    <property type="term" value="P:retrograde protein transport, ER to cytosol"/>
    <property type="evidence" value="ECO:0007669"/>
    <property type="project" value="TreeGrafter"/>
</dbReference>
<dbReference type="EMBL" id="ML991825">
    <property type="protein sequence ID" value="KAF2231552.1"/>
    <property type="molecule type" value="Genomic_DNA"/>
</dbReference>
<organism evidence="11 12">
    <name type="scientific">Viridothelium virens</name>
    <name type="common">Speckled blister lichen</name>
    <name type="synonym">Trypethelium virens</name>
    <dbReference type="NCBI Taxonomy" id="1048519"/>
    <lineage>
        <taxon>Eukaryota</taxon>
        <taxon>Fungi</taxon>
        <taxon>Dikarya</taxon>
        <taxon>Ascomycota</taxon>
        <taxon>Pezizomycotina</taxon>
        <taxon>Dothideomycetes</taxon>
        <taxon>Dothideomycetes incertae sedis</taxon>
        <taxon>Trypetheliales</taxon>
        <taxon>Trypetheliaceae</taxon>
        <taxon>Viridothelium</taxon>
    </lineage>
</organism>
<dbReference type="InterPro" id="IPR045149">
    <property type="entry name" value="OS-9-like"/>
</dbReference>
<dbReference type="PANTHER" id="PTHR15414">
    <property type="entry name" value="OS-9-RELATED"/>
    <property type="match status" value="1"/>
</dbReference>
<dbReference type="Proteomes" id="UP000800092">
    <property type="component" value="Unassembled WGS sequence"/>
</dbReference>
<dbReference type="PROSITE" id="PS51914">
    <property type="entry name" value="MRH"/>
    <property type="match status" value="1"/>
</dbReference>
<feature type="signal peptide" evidence="9">
    <location>
        <begin position="1"/>
        <end position="16"/>
    </location>
</feature>
<feature type="compositionally biased region" description="Low complexity" evidence="8">
    <location>
        <begin position="64"/>
        <end position="80"/>
    </location>
</feature>
<dbReference type="Gene3D" id="2.70.130.10">
    <property type="entry name" value="Mannose-6-phosphate receptor binding domain"/>
    <property type="match status" value="1"/>
</dbReference>
<comment type="similarity">
    <text evidence="2 7">Belongs to the OS-9 family.</text>
</comment>
<keyword evidence="7" id="KW-0472">Membrane</keyword>
<protein>
    <recommendedName>
        <fullName evidence="7">Endoplasmic reticulum lectin</fullName>
    </recommendedName>
    <alternativeName>
        <fullName evidence="7">Protein OS-9 homolog</fullName>
    </alternativeName>
</protein>
<dbReference type="PANTHER" id="PTHR15414:SF0">
    <property type="entry name" value="ENDOPLASMIC RETICULUM LECTIN 1"/>
    <property type="match status" value="1"/>
</dbReference>
<dbReference type="InterPro" id="IPR009011">
    <property type="entry name" value="Man6P_isomerase_rcpt-bd_dom_sf"/>
</dbReference>
<evidence type="ECO:0000256" key="8">
    <source>
        <dbReference type="SAM" id="MobiDB-lite"/>
    </source>
</evidence>
<keyword evidence="12" id="KW-1185">Reference proteome</keyword>
<feature type="chain" id="PRO_5025582818" description="Endoplasmic reticulum lectin" evidence="9">
    <location>
        <begin position="17"/>
        <end position="494"/>
    </location>
</feature>
<comment type="subcellular location">
    <subcellularLocation>
        <location evidence="1 7">Endoplasmic reticulum membrane</location>
        <topology evidence="1 7">Peripheral membrane protein</topology>
        <orientation evidence="1 7">Lumenal side</orientation>
    </subcellularLocation>
</comment>
<dbReference type="GO" id="GO:0005788">
    <property type="term" value="C:endoplasmic reticulum lumen"/>
    <property type="evidence" value="ECO:0007669"/>
    <property type="project" value="UniProtKB-UniRule"/>
</dbReference>
<dbReference type="GO" id="GO:0005789">
    <property type="term" value="C:endoplasmic reticulum membrane"/>
    <property type="evidence" value="ECO:0007669"/>
    <property type="project" value="UniProtKB-SubCell"/>
</dbReference>